<proteinExistence type="predicted"/>
<organism evidence="1">
    <name type="scientific">marine metagenome</name>
    <dbReference type="NCBI Taxonomy" id="408172"/>
    <lineage>
        <taxon>unclassified sequences</taxon>
        <taxon>metagenomes</taxon>
        <taxon>ecological metagenomes</taxon>
    </lineage>
</organism>
<dbReference type="AlphaFoldDB" id="A0A382BG21"/>
<sequence>MAQQVKLEMKVYDIKKSGSCIVDLEVLLFYIMPYEKEVIKKHK</sequence>
<dbReference type="EMBL" id="UINC01029605">
    <property type="protein sequence ID" value="SVB12594.1"/>
    <property type="molecule type" value="Genomic_DNA"/>
</dbReference>
<accession>A0A382BG21</accession>
<gene>
    <name evidence="1" type="ORF">METZ01_LOCUS165448</name>
</gene>
<protein>
    <submittedName>
        <fullName evidence="1">Uncharacterized protein</fullName>
    </submittedName>
</protein>
<reference evidence="1" key="1">
    <citation type="submission" date="2018-05" db="EMBL/GenBank/DDBJ databases">
        <authorList>
            <person name="Lanie J.A."/>
            <person name="Ng W.-L."/>
            <person name="Kazmierczak K.M."/>
            <person name="Andrzejewski T.M."/>
            <person name="Davidsen T.M."/>
            <person name="Wayne K.J."/>
            <person name="Tettelin H."/>
            <person name="Glass J.I."/>
            <person name="Rusch D."/>
            <person name="Podicherti R."/>
            <person name="Tsui H.-C.T."/>
            <person name="Winkler M.E."/>
        </authorList>
    </citation>
    <scope>NUCLEOTIDE SEQUENCE</scope>
</reference>
<evidence type="ECO:0000313" key="1">
    <source>
        <dbReference type="EMBL" id="SVB12594.1"/>
    </source>
</evidence>
<name>A0A382BG21_9ZZZZ</name>